<sequence length="214" mass="23282">MSNDDGCDGSGPFECGGFFYDVIPWWHLISPLFLIFVVGPLLRYGLSQRGEWSGWASLAGRHASAWPGDAVSLGTAQFCRMRSRGSCPQKLDNALHVGAAPGALCLEVKCCAAFSKMPPLVVPWRSIRDAGAVSQPCVAAGELVLDEDEDIVLTFDLYAAIAHTCTRPLRYSLPYLSRSRVQGVTSSPQTAHTTATGSFLLLGELQIFRRVEFR</sequence>
<feature type="transmembrane region" description="Helical" evidence="1">
    <location>
        <begin position="23"/>
        <end position="42"/>
    </location>
</feature>
<proteinExistence type="predicted"/>
<reference evidence="2 3" key="1">
    <citation type="journal article" date="2011" name="Proc. Natl. Acad. Sci. U.S.A.">
        <title>Niche of harmful alga Aureococcus anophagefferens revealed through ecogenomics.</title>
        <authorList>
            <person name="Gobler C.J."/>
            <person name="Berry D.L."/>
            <person name="Dyhrman S.T."/>
            <person name="Wilhelm S.W."/>
            <person name="Salamov A."/>
            <person name="Lobanov A.V."/>
            <person name="Zhang Y."/>
            <person name="Collier J.L."/>
            <person name="Wurch L.L."/>
            <person name="Kustka A.B."/>
            <person name="Dill B.D."/>
            <person name="Shah M."/>
            <person name="VerBerkmoes N.C."/>
            <person name="Kuo A."/>
            <person name="Terry A."/>
            <person name="Pangilinan J."/>
            <person name="Lindquist E.A."/>
            <person name="Lucas S."/>
            <person name="Paulsen I.T."/>
            <person name="Hattenrath-Lehmann T.K."/>
            <person name="Talmage S.C."/>
            <person name="Walker E.A."/>
            <person name="Koch F."/>
            <person name="Burson A.M."/>
            <person name="Marcoval M.A."/>
            <person name="Tang Y.Z."/>
            <person name="Lecleir G.R."/>
            <person name="Coyne K.J."/>
            <person name="Berg G.M."/>
            <person name="Bertrand E.M."/>
            <person name="Saito M.A."/>
            <person name="Gladyshev V.N."/>
            <person name="Grigoriev I.V."/>
        </authorList>
    </citation>
    <scope>NUCLEOTIDE SEQUENCE [LARGE SCALE GENOMIC DNA]</scope>
    <source>
        <strain evidence="3">CCMP 1984</strain>
    </source>
</reference>
<dbReference type="InParanoid" id="F0Y4C0"/>
<name>F0Y4C0_AURAN</name>
<dbReference type="KEGG" id="aaf:AURANDRAFT_62648"/>
<organism evidence="3">
    <name type="scientific">Aureococcus anophagefferens</name>
    <name type="common">Harmful bloom alga</name>
    <dbReference type="NCBI Taxonomy" id="44056"/>
    <lineage>
        <taxon>Eukaryota</taxon>
        <taxon>Sar</taxon>
        <taxon>Stramenopiles</taxon>
        <taxon>Ochrophyta</taxon>
        <taxon>Pelagophyceae</taxon>
        <taxon>Pelagomonadales</taxon>
        <taxon>Pelagomonadaceae</taxon>
        <taxon>Aureococcus</taxon>
    </lineage>
</organism>
<dbReference type="AlphaFoldDB" id="F0Y4C0"/>
<keyword evidence="3" id="KW-1185">Reference proteome</keyword>
<keyword evidence="1" id="KW-1133">Transmembrane helix</keyword>
<keyword evidence="1" id="KW-0472">Membrane</keyword>
<evidence type="ECO:0000313" key="2">
    <source>
        <dbReference type="EMBL" id="EGB10097.1"/>
    </source>
</evidence>
<gene>
    <name evidence="2" type="ORF">AURANDRAFT_62648</name>
</gene>
<accession>F0Y4C0</accession>
<dbReference type="RefSeq" id="XP_009034929.1">
    <property type="nucleotide sequence ID" value="XM_009036681.1"/>
</dbReference>
<evidence type="ECO:0000313" key="3">
    <source>
        <dbReference type="Proteomes" id="UP000002729"/>
    </source>
</evidence>
<keyword evidence="1" id="KW-0812">Transmembrane</keyword>
<dbReference type="GeneID" id="20223989"/>
<dbReference type="EMBL" id="GL833124">
    <property type="protein sequence ID" value="EGB10097.1"/>
    <property type="molecule type" value="Genomic_DNA"/>
</dbReference>
<dbReference type="OrthoDB" id="10451381at2759"/>
<protein>
    <submittedName>
        <fullName evidence="2">Uncharacterized protein</fullName>
    </submittedName>
</protein>
<dbReference type="Proteomes" id="UP000002729">
    <property type="component" value="Unassembled WGS sequence"/>
</dbReference>
<evidence type="ECO:0000256" key="1">
    <source>
        <dbReference type="SAM" id="Phobius"/>
    </source>
</evidence>